<feature type="transmembrane region" description="Helical" evidence="7">
    <location>
        <begin position="274"/>
        <end position="295"/>
    </location>
</feature>
<feature type="compositionally biased region" description="Basic and acidic residues" evidence="6">
    <location>
        <begin position="373"/>
        <end position="382"/>
    </location>
</feature>
<feature type="domain" description="TLC" evidence="8">
    <location>
        <begin position="69"/>
        <end position="307"/>
    </location>
</feature>
<evidence type="ECO:0000256" key="3">
    <source>
        <dbReference type="ARBA" id="ARBA00022989"/>
    </source>
</evidence>
<dbReference type="GO" id="GO:0005783">
    <property type="term" value="C:endoplasmic reticulum"/>
    <property type="evidence" value="ECO:0007669"/>
    <property type="project" value="TreeGrafter"/>
</dbReference>
<dbReference type="PROSITE" id="PS50922">
    <property type="entry name" value="TLC"/>
    <property type="match status" value="1"/>
</dbReference>
<keyword evidence="10" id="KW-1185">Reference proteome</keyword>
<proteinExistence type="predicted"/>
<keyword evidence="4 5" id="KW-0472">Membrane</keyword>
<evidence type="ECO:0000313" key="10">
    <source>
        <dbReference type="Proteomes" id="UP000800040"/>
    </source>
</evidence>
<protein>
    <submittedName>
        <fullName evidence="9">DUF887-domain-containing protein</fullName>
    </submittedName>
</protein>
<evidence type="ECO:0000313" key="9">
    <source>
        <dbReference type="EMBL" id="KAF1832089.1"/>
    </source>
</evidence>
<evidence type="ECO:0000256" key="4">
    <source>
        <dbReference type="ARBA" id="ARBA00023136"/>
    </source>
</evidence>
<dbReference type="GO" id="GO:0016020">
    <property type="term" value="C:membrane"/>
    <property type="evidence" value="ECO:0007669"/>
    <property type="project" value="UniProtKB-SubCell"/>
</dbReference>
<evidence type="ECO:0000256" key="7">
    <source>
        <dbReference type="SAM" id="Phobius"/>
    </source>
</evidence>
<feature type="transmembrane region" description="Helical" evidence="7">
    <location>
        <begin position="165"/>
        <end position="188"/>
    </location>
</feature>
<keyword evidence="3 7" id="KW-1133">Transmembrane helix</keyword>
<dbReference type="PANTHER" id="PTHR13439">
    <property type="entry name" value="CT120 PROTEIN"/>
    <property type="match status" value="1"/>
</dbReference>
<feature type="transmembrane region" description="Helical" evidence="7">
    <location>
        <begin position="72"/>
        <end position="96"/>
    </location>
</feature>
<evidence type="ECO:0000256" key="5">
    <source>
        <dbReference type="PROSITE-ProRule" id="PRU00205"/>
    </source>
</evidence>
<dbReference type="GO" id="GO:0055088">
    <property type="term" value="P:lipid homeostasis"/>
    <property type="evidence" value="ECO:0007669"/>
    <property type="project" value="TreeGrafter"/>
</dbReference>
<gene>
    <name evidence="9" type="ORF">BDW02DRAFT_22764</name>
</gene>
<dbReference type="Proteomes" id="UP000800040">
    <property type="component" value="Unassembled WGS sequence"/>
</dbReference>
<organism evidence="9 10">
    <name type="scientific">Decorospora gaudefroyi</name>
    <dbReference type="NCBI Taxonomy" id="184978"/>
    <lineage>
        <taxon>Eukaryota</taxon>
        <taxon>Fungi</taxon>
        <taxon>Dikarya</taxon>
        <taxon>Ascomycota</taxon>
        <taxon>Pezizomycotina</taxon>
        <taxon>Dothideomycetes</taxon>
        <taxon>Pleosporomycetidae</taxon>
        <taxon>Pleosporales</taxon>
        <taxon>Pleosporineae</taxon>
        <taxon>Pleosporaceae</taxon>
        <taxon>Decorospora</taxon>
    </lineage>
</organism>
<dbReference type="SMART" id="SM00724">
    <property type="entry name" value="TLC"/>
    <property type="match status" value="1"/>
</dbReference>
<dbReference type="EMBL" id="ML975347">
    <property type="protein sequence ID" value="KAF1832089.1"/>
    <property type="molecule type" value="Genomic_DNA"/>
</dbReference>
<keyword evidence="2 5" id="KW-0812">Transmembrane</keyword>
<sequence>MHDPFPIPRPEGLVKYVEPVADYLSLKTLPLHFHEVMAAFTLYHVTYRYVAPAISRLFFPRIYSSFNARTKLNWDVHVVSFVQSTLICSLALWVMWTDGELRQMDTTERVHGYTGASGLIQAFAGGYFLWDLVITVQNVKIFGIGMLFHAICALCVFFLGFRPFVNYYACTFILYELSSPFLNIHWFCDKLNMTGTTLQLVNGIVLLCTFFSCRIVWGSYQSLRVFTDVYHAYHAGPVVRSDPESGKLSANTTMHNADFQHDILRFAQGQMVPLWLVVAYLASNAILNGLNWFWFGKMIETLRSRFEPPFGTMKAASNKQPLVLGRVHDEDKVLIEGTHVSTPAATELDAEDYISRVAPESVSLEKNATGTHLEVKTSEVRSRNPGRRAVPVA</sequence>
<reference evidence="9" key="1">
    <citation type="submission" date="2020-01" db="EMBL/GenBank/DDBJ databases">
        <authorList>
            <consortium name="DOE Joint Genome Institute"/>
            <person name="Haridas S."/>
            <person name="Albert R."/>
            <person name="Binder M."/>
            <person name="Bloem J."/>
            <person name="Labutti K."/>
            <person name="Salamov A."/>
            <person name="Andreopoulos B."/>
            <person name="Baker S.E."/>
            <person name="Barry K."/>
            <person name="Bills G."/>
            <person name="Bluhm B.H."/>
            <person name="Cannon C."/>
            <person name="Castanera R."/>
            <person name="Culley D.E."/>
            <person name="Daum C."/>
            <person name="Ezra D."/>
            <person name="Gonzalez J.B."/>
            <person name="Henrissat B."/>
            <person name="Kuo A."/>
            <person name="Liang C."/>
            <person name="Lipzen A."/>
            <person name="Lutzoni F."/>
            <person name="Magnuson J."/>
            <person name="Mondo S."/>
            <person name="Nolan M."/>
            <person name="Ohm R."/>
            <person name="Pangilinan J."/>
            <person name="Park H.-J."/>
            <person name="Ramirez L."/>
            <person name="Alfaro M."/>
            <person name="Sun H."/>
            <person name="Tritt A."/>
            <person name="Yoshinaga Y."/>
            <person name="Zwiers L.-H."/>
            <person name="Turgeon B.G."/>
            <person name="Goodwin S.B."/>
            <person name="Spatafora J.W."/>
            <person name="Crous P.W."/>
            <person name="Grigoriev I.V."/>
        </authorList>
    </citation>
    <scope>NUCLEOTIDE SEQUENCE</scope>
    <source>
        <strain evidence="9">P77</strain>
    </source>
</reference>
<dbReference type="OrthoDB" id="10266980at2759"/>
<accession>A0A6A5K573</accession>
<feature type="transmembrane region" description="Helical" evidence="7">
    <location>
        <begin position="116"/>
        <end position="134"/>
    </location>
</feature>
<feature type="transmembrane region" description="Helical" evidence="7">
    <location>
        <begin position="31"/>
        <end position="51"/>
    </location>
</feature>
<name>A0A6A5K573_9PLEO</name>
<dbReference type="InterPro" id="IPR006634">
    <property type="entry name" value="TLC-dom"/>
</dbReference>
<comment type="subcellular location">
    <subcellularLocation>
        <location evidence="1">Membrane</location>
        <topology evidence="1">Multi-pass membrane protein</topology>
    </subcellularLocation>
</comment>
<feature type="transmembrane region" description="Helical" evidence="7">
    <location>
        <begin position="200"/>
        <end position="220"/>
    </location>
</feature>
<evidence type="ECO:0000256" key="2">
    <source>
        <dbReference type="ARBA" id="ARBA00022692"/>
    </source>
</evidence>
<dbReference type="InterPro" id="IPR050846">
    <property type="entry name" value="TLCD"/>
</dbReference>
<feature type="transmembrane region" description="Helical" evidence="7">
    <location>
        <begin position="141"/>
        <end position="159"/>
    </location>
</feature>
<evidence type="ECO:0000256" key="1">
    <source>
        <dbReference type="ARBA" id="ARBA00004141"/>
    </source>
</evidence>
<evidence type="ECO:0000259" key="8">
    <source>
        <dbReference type="PROSITE" id="PS50922"/>
    </source>
</evidence>
<evidence type="ECO:0000256" key="6">
    <source>
        <dbReference type="SAM" id="MobiDB-lite"/>
    </source>
</evidence>
<dbReference type="Pfam" id="PF03798">
    <property type="entry name" value="TRAM_LAG1_CLN8"/>
    <property type="match status" value="1"/>
</dbReference>
<dbReference type="PANTHER" id="PTHR13439:SF0">
    <property type="entry name" value="TOPOISOMERASE I DAMAGE AFFECTED PROTEIN 4"/>
    <property type="match status" value="1"/>
</dbReference>
<feature type="region of interest" description="Disordered" evidence="6">
    <location>
        <begin position="369"/>
        <end position="393"/>
    </location>
</feature>
<dbReference type="AlphaFoldDB" id="A0A6A5K573"/>